<dbReference type="Proteomes" id="UP000216961">
    <property type="component" value="Unassembled WGS sequence"/>
</dbReference>
<evidence type="ECO:0000313" key="3">
    <source>
        <dbReference type="Proteomes" id="UP000216961"/>
    </source>
</evidence>
<evidence type="ECO:0000313" key="2">
    <source>
        <dbReference type="EMBL" id="PAD81350.1"/>
    </source>
</evidence>
<gene>
    <name evidence="2" type="ORF">CHH57_19995</name>
</gene>
<organism evidence="2 3">
    <name type="scientific">Niallia circulans</name>
    <name type="common">Bacillus circulans</name>
    <dbReference type="NCBI Taxonomy" id="1397"/>
    <lineage>
        <taxon>Bacteria</taxon>
        <taxon>Bacillati</taxon>
        <taxon>Bacillota</taxon>
        <taxon>Bacilli</taxon>
        <taxon>Bacillales</taxon>
        <taxon>Bacillaceae</taxon>
        <taxon>Niallia</taxon>
    </lineage>
</organism>
<protein>
    <submittedName>
        <fullName evidence="2">Uncharacterized protein</fullName>
    </submittedName>
</protein>
<keyword evidence="1" id="KW-0472">Membrane</keyword>
<proteinExistence type="predicted"/>
<keyword evidence="1" id="KW-1133">Transmembrane helix</keyword>
<accession>A0AA91YZH2</accession>
<name>A0AA91YZH2_NIACI</name>
<reference evidence="2 3" key="1">
    <citation type="submission" date="2017-07" db="EMBL/GenBank/DDBJ databases">
        <title>Isolation and whole genome analysis of endospore-forming bacteria from heroin.</title>
        <authorList>
            <person name="Kalinowski J."/>
            <person name="Ahrens B."/>
            <person name="Al-Dilaimi A."/>
            <person name="Winkler A."/>
            <person name="Wibberg D."/>
            <person name="Schleenbecker U."/>
            <person name="Ruckert C."/>
            <person name="Wolfel R."/>
            <person name="Grass G."/>
        </authorList>
    </citation>
    <scope>NUCLEOTIDE SEQUENCE [LARGE SCALE GENOMIC DNA]</scope>
    <source>
        <strain evidence="2 3">7521-2</strain>
    </source>
</reference>
<dbReference type="EMBL" id="NPBQ01000125">
    <property type="protein sequence ID" value="PAD81350.1"/>
    <property type="molecule type" value="Genomic_DNA"/>
</dbReference>
<comment type="caution">
    <text evidence="2">The sequence shown here is derived from an EMBL/GenBank/DDBJ whole genome shotgun (WGS) entry which is preliminary data.</text>
</comment>
<evidence type="ECO:0000256" key="1">
    <source>
        <dbReference type="SAM" id="Phobius"/>
    </source>
</evidence>
<dbReference type="AlphaFoldDB" id="A0AA91YZH2"/>
<keyword evidence="1" id="KW-0812">Transmembrane</keyword>
<sequence length="102" mass="12205">MQVKAIFSFTVLLNAILLKIYPFSIYTTLLYILKEISAIRGFYPFYQKKLILSISIFLAESNIKKWLEQRCPTKNKAKQIRMIVWPFIRLSKINRSRFNLNR</sequence>
<feature type="transmembrane region" description="Helical" evidence="1">
    <location>
        <begin position="6"/>
        <end position="33"/>
    </location>
</feature>